<proteinExistence type="predicted"/>
<keyword evidence="3" id="KW-1185">Reference proteome</keyword>
<sequence>MRPSFLVIVLSVLTLGLGSCGLIGGGGEDPATEAPPEEPVASAPQTTPTEGEAEAEEAPPEVFPEEEAEAEEPPPPPPPQSALQQSTNPEQRAQSAGQTTGQKDPFNPPGIIITGGSANGGAENGGPAGGIPPIAVETPPPPSPPSPPAPAAGGGNGGGGVAPGIPSIAPLSIPELPQVEPPPNLGVDPRFQPVVAEAPFDPGPPPPNTARAVEVSAVVQVGQVVKAIVKSPGEQSRYVGVGEYIGGGSVYVKNIDVYTPAEPVVILEEYGQEVARAVGAAPLPPETPPQPAGGPVETTVRGVRLGDVKLTEISGGFLISGTLQNIGEEDLEVTSLTLQLQEKGTGTIVNDFNISVTANLKPEQKREFRVTRRGSDVKAVVFGGRDASQLVAILLEWE</sequence>
<dbReference type="PROSITE" id="PS51257">
    <property type="entry name" value="PROKAR_LIPOPROTEIN"/>
    <property type="match status" value="1"/>
</dbReference>
<dbReference type="RefSeq" id="WP_283762245.1">
    <property type="nucleotide sequence ID" value="NZ_JAQPOK010000070.1"/>
</dbReference>
<evidence type="ECO:0000313" key="3">
    <source>
        <dbReference type="Proteomes" id="UP001231370"/>
    </source>
</evidence>
<organism evidence="2 3">
    <name type="scientific">Roseofilum halophilum BLCC-M91</name>
    <dbReference type="NCBI Taxonomy" id="3022259"/>
    <lineage>
        <taxon>Bacteria</taxon>
        <taxon>Bacillati</taxon>
        <taxon>Cyanobacteriota</taxon>
        <taxon>Cyanophyceae</taxon>
        <taxon>Desertifilales</taxon>
        <taxon>Desertifilaceae</taxon>
        <taxon>Roseofilum</taxon>
        <taxon>Roseofilum halophilum</taxon>
    </lineage>
</organism>
<feature type="compositionally biased region" description="Low complexity" evidence="1">
    <location>
        <begin position="39"/>
        <end position="50"/>
    </location>
</feature>
<name>A0ABT7BIB0_9CYAN</name>
<comment type="caution">
    <text evidence="2">The sequence shown here is derived from an EMBL/GenBank/DDBJ whole genome shotgun (WGS) entry which is preliminary data.</text>
</comment>
<feature type="compositionally biased region" description="Acidic residues" evidence="1">
    <location>
        <begin position="51"/>
        <end position="72"/>
    </location>
</feature>
<feature type="region of interest" description="Disordered" evidence="1">
    <location>
        <begin position="26"/>
        <end position="190"/>
    </location>
</feature>
<gene>
    <name evidence="2" type="ORF">PJF56_08665</name>
</gene>
<protein>
    <submittedName>
        <fullName evidence="2">Uncharacterized protein</fullName>
    </submittedName>
</protein>
<reference evidence="2 3" key="1">
    <citation type="submission" date="2023-01" db="EMBL/GenBank/DDBJ databases">
        <title>Novel diversity within Roseofilum (Cyanobacteria; Desertifilaceae) from marine benthic mats with descriptions of four novel species.</title>
        <authorList>
            <person name="Wang Y."/>
            <person name="Berthold D.E."/>
            <person name="Hu J."/>
            <person name="Lefler F.W."/>
            <person name="Laughinghouse H.D. IV."/>
        </authorList>
    </citation>
    <scope>NUCLEOTIDE SEQUENCE [LARGE SCALE GENOMIC DNA]</scope>
    <source>
        <strain evidence="2 3">BLCC-M91</strain>
    </source>
</reference>
<feature type="compositionally biased region" description="Polar residues" evidence="1">
    <location>
        <begin position="81"/>
        <end position="102"/>
    </location>
</feature>
<feature type="compositionally biased region" description="Gly residues" evidence="1">
    <location>
        <begin position="152"/>
        <end position="162"/>
    </location>
</feature>
<dbReference type="EMBL" id="JAQPOK010000070">
    <property type="protein sequence ID" value="MDJ1178933.1"/>
    <property type="molecule type" value="Genomic_DNA"/>
</dbReference>
<feature type="compositionally biased region" description="Pro residues" evidence="1">
    <location>
        <begin position="138"/>
        <end position="150"/>
    </location>
</feature>
<evidence type="ECO:0000313" key="2">
    <source>
        <dbReference type="EMBL" id="MDJ1178933.1"/>
    </source>
</evidence>
<feature type="compositionally biased region" description="Gly residues" evidence="1">
    <location>
        <begin position="117"/>
        <end position="129"/>
    </location>
</feature>
<accession>A0ABT7BIB0</accession>
<evidence type="ECO:0000256" key="1">
    <source>
        <dbReference type="SAM" id="MobiDB-lite"/>
    </source>
</evidence>
<dbReference type="Proteomes" id="UP001231370">
    <property type="component" value="Unassembled WGS sequence"/>
</dbReference>